<dbReference type="PANTHER" id="PTHR30061:SF50">
    <property type="entry name" value="MALTOSE_MALTODEXTRIN-BINDING PERIPLASMIC PROTEIN"/>
    <property type="match status" value="1"/>
</dbReference>
<feature type="signal peptide" evidence="5">
    <location>
        <begin position="1"/>
        <end position="22"/>
    </location>
</feature>
<evidence type="ECO:0000313" key="6">
    <source>
        <dbReference type="EMBL" id="MED1201851.1"/>
    </source>
</evidence>
<dbReference type="PROSITE" id="PS51257">
    <property type="entry name" value="PROKAR_LIPOPROTEIN"/>
    <property type="match status" value="1"/>
</dbReference>
<dbReference type="SUPFAM" id="SSF53850">
    <property type="entry name" value="Periplasmic binding protein-like II"/>
    <property type="match status" value="1"/>
</dbReference>
<evidence type="ECO:0000256" key="4">
    <source>
        <dbReference type="SAM" id="MobiDB-lite"/>
    </source>
</evidence>
<reference evidence="6 7" key="1">
    <citation type="submission" date="2023-03" db="EMBL/GenBank/DDBJ databases">
        <title>Bacillus Genome Sequencing.</title>
        <authorList>
            <person name="Dunlap C."/>
        </authorList>
    </citation>
    <scope>NUCLEOTIDE SEQUENCE [LARGE SCALE GENOMIC DNA]</scope>
    <source>
        <strain evidence="6 7">B-23453</strain>
    </source>
</reference>
<proteinExistence type="inferred from homology"/>
<sequence>MMKKLKKAKVLAAAVTLSLGLAACSNSSTTSGSASNTNKSSSGSSNKTVTLIYARGKDSTPGTTKMVEAFEKAYPNIKVKFQQMPSDSGQQHDAYVTALNAKSDTPDVFDMDVVWPAEFAQADYVLPLDRFIQQDNFDLSQYNQGALKAAQFNGKQWALPKFIDAGLLFYRTDLVPKNQVPKTWDDLYKMAEQDKGKGGTKFGYVMQAKQYEGLVCNAIEFVASYGGQFVNNKNQVVVDSPAAIAGLKELVKFATADFVPSNVTNFTEPESDQAFIEGQTPFLRNWPYEYASANDKTKSKIVGKVGIAPLPAGPKGSAAALGGWLAGINKYTKHPKEAWEFLKFMAGPQGQKIDAIYGGNAPTITSLYSDPDVLKANPTFADKNFQNGLNAAVPRPVAANYQKISEIIQIEVSKAIAGKETVEQAAKNMQDQMTKVINNQ</sequence>
<dbReference type="Gene3D" id="3.40.190.10">
    <property type="entry name" value="Periplasmic binding protein-like II"/>
    <property type="match status" value="2"/>
</dbReference>
<evidence type="ECO:0000256" key="5">
    <source>
        <dbReference type="SAM" id="SignalP"/>
    </source>
</evidence>
<evidence type="ECO:0000256" key="3">
    <source>
        <dbReference type="ARBA" id="ARBA00022729"/>
    </source>
</evidence>
<dbReference type="Proteomes" id="UP001341444">
    <property type="component" value="Unassembled WGS sequence"/>
</dbReference>
<evidence type="ECO:0000256" key="1">
    <source>
        <dbReference type="ARBA" id="ARBA00008520"/>
    </source>
</evidence>
<keyword evidence="2" id="KW-0813">Transport</keyword>
<name>A0ABU6MB03_9BACI</name>
<accession>A0ABU6MB03</accession>
<comment type="similarity">
    <text evidence="1">Belongs to the bacterial solute-binding protein 1 family.</text>
</comment>
<gene>
    <name evidence="6" type="ORF">P4T90_01970</name>
</gene>
<organism evidence="6 7">
    <name type="scientific">Heyndrickxia acidicola</name>
    <dbReference type="NCBI Taxonomy" id="209389"/>
    <lineage>
        <taxon>Bacteria</taxon>
        <taxon>Bacillati</taxon>
        <taxon>Bacillota</taxon>
        <taxon>Bacilli</taxon>
        <taxon>Bacillales</taxon>
        <taxon>Bacillaceae</taxon>
        <taxon>Heyndrickxia</taxon>
    </lineage>
</organism>
<comment type="caution">
    <text evidence="6">The sequence shown here is derived from an EMBL/GenBank/DDBJ whole genome shotgun (WGS) entry which is preliminary data.</text>
</comment>
<evidence type="ECO:0000313" key="7">
    <source>
        <dbReference type="Proteomes" id="UP001341444"/>
    </source>
</evidence>
<dbReference type="PANTHER" id="PTHR30061">
    <property type="entry name" value="MALTOSE-BINDING PERIPLASMIC PROTEIN"/>
    <property type="match status" value="1"/>
</dbReference>
<evidence type="ECO:0000256" key="2">
    <source>
        <dbReference type="ARBA" id="ARBA00022448"/>
    </source>
</evidence>
<dbReference type="CDD" id="cd14750">
    <property type="entry name" value="PBP2_TMBP"/>
    <property type="match status" value="1"/>
</dbReference>
<keyword evidence="3 5" id="KW-0732">Signal</keyword>
<feature type="region of interest" description="Disordered" evidence="4">
    <location>
        <begin position="25"/>
        <end position="45"/>
    </location>
</feature>
<dbReference type="EMBL" id="JARMAB010000003">
    <property type="protein sequence ID" value="MED1201851.1"/>
    <property type="molecule type" value="Genomic_DNA"/>
</dbReference>
<dbReference type="Pfam" id="PF01547">
    <property type="entry name" value="SBP_bac_1"/>
    <property type="match status" value="1"/>
</dbReference>
<keyword evidence="7" id="KW-1185">Reference proteome</keyword>
<dbReference type="InterPro" id="IPR006059">
    <property type="entry name" value="SBP"/>
</dbReference>
<feature type="chain" id="PRO_5047220455" evidence="5">
    <location>
        <begin position="23"/>
        <end position="440"/>
    </location>
</feature>
<protein>
    <submittedName>
        <fullName evidence="6">ABC transporter substrate-binding protein</fullName>
    </submittedName>
</protein>